<keyword evidence="2" id="KW-0732">Signal</keyword>
<evidence type="ECO:0008006" key="5">
    <source>
        <dbReference type="Google" id="ProtNLM"/>
    </source>
</evidence>
<feature type="signal peptide" evidence="2">
    <location>
        <begin position="1"/>
        <end position="24"/>
    </location>
</feature>
<dbReference type="RefSeq" id="WP_179907147.1">
    <property type="nucleotide sequence ID" value="NZ_JACBXS010000041.1"/>
</dbReference>
<organism evidence="3 4">
    <name type="scientific">Rhabdonatronobacter sediminivivens</name>
    <dbReference type="NCBI Taxonomy" id="2743469"/>
    <lineage>
        <taxon>Bacteria</taxon>
        <taxon>Pseudomonadati</taxon>
        <taxon>Pseudomonadota</taxon>
        <taxon>Alphaproteobacteria</taxon>
        <taxon>Rhodobacterales</taxon>
        <taxon>Paracoccaceae</taxon>
        <taxon>Rhabdonatronobacter</taxon>
    </lineage>
</organism>
<feature type="chain" id="PRO_5031543077" description="DUF4139 domain-containing protein" evidence="2">
    <location>
        <begin position="25"/>
        <end position="612"/>
    </location>
</feature>
<name>A0A7Z0I1S5_9RHOB</name>
<comment type="caution">
    <text evidence="3">The sequence shown here is derived from an EMBL/GenBank/DDBJ whole genome shotgun (WGS) entry which is preliminary data.</text>
</comment>
<evidence type="ECO:0000313" key="3">
    <source>
        <dbReference type="EMBL" id="NYS26353.1"/>
    </source>
</evidence>
<dbReference type="EMBL" id="JACBXS010000041">
    <property type="protein sequence ID" value="NYS26353.1"/>
    <property type="molecule type" value="Genomic_DNA"/>
</dbReference>
<keyword evidence="4" id="KW-1185">Reference proteome</keyword>
<feature type="coiled-coil region" evidence="1">
    <location>
        <begin position="519"/>
        <end position="560"/>
    </location>
</feature>
<evidence type="ECO:0000256" key="1">
    <source>
        <dbReference type="SAM" id="Coils"/>
    </source>
</evidence>
<protein>
    <recommendedName>
        <fullName evidence="5">DUF4139 domain-containing protein</fullName>
    </recommendedName>
</protein>
<proteinExistence type="predicted"/>
<evidence type="ECO:0000313" key="4">
    <source>
        <dbReference type="Proteomes" id="UP000529417"/>
    </source>
</evidence>
<accession>A0A7Z0I1S5</accession>
<gene>
    <name evidence="3" type="ORF">HUK65_15295</name>
</gene>
<dbReference type="Proteomes" id="UP000529417">
    <property type="component" value="Unassembled WGS sequence"/>
</dbReference>
<evidence type="ECO:0000256" key="2">
    <source>
        <dbReference type="SAM" id="SignalP"/>
    </source>
</evidence>
<sequence length="612" mass="65031">MTPFPHLFRALPLVLLLAPGAAQADPQVRAVTLSTAGTALVETTLPMTEGQAGLTLRRADLDGFLKSVVVGDPAGSVIRLRLPGPAAFEDAFAALPLAPADLQGKAALLSAMTGAAVTVDRRGVETRGTVMGVTDRPCEHGPCAVLTLRDDTGALRALDLDGTLDLRFDDPADRAMIDAGLAALRLGRDPRRVAVALGSDDDTTRDLSLRWLQPAPVWKTAWRAVDTDDGLALTGWAVLENTTGQDWDAVELTLATGAVQVLEAALYARDHADAFAAPAMESALMARSMADQAVADTLADDGASFSRFTLATPVTLAAGQMISLPFLQDNMPQAQLLVHRGGQGASHPRIALSLHNPLPLRLPGGVMTYYQDGRGHAGDAQVPELAPGGAALLEFARDTSLRVAEDVARTETLRSLTIADGVVTLTEDLMRRTTYRIEADGDAARDLTLDHPRQSGWELATGGAESRLEAHRFTVAVAPDGITEFTVTERQPRSRRIAVTDIDDSLLDLWMRDAPDAETEALLSDLAALRRDLAQARRDRAAAEAEAEDLAAEQARLVDLIVALGSDSAADRDRRARVDALDARIFAARTARRAAEARAAALEARIAELIGG</sequence>
<dbReference type="AlphaFoldDB" id="A0A7Z0I1S5"/>
<reference evidence="3 4" key="1">
    <citation type="journal article" date="2000" name="Arch. Microbiol.">
        <title>Rhodobaca bogoriensis gen. nov. and sp. nov., an alkaliphilic purple nonsulfur bacterium from African Rift Valley soda lakes.</title>
        <authorList>
            <person name="Milford A.D."/>
            <person name="Achenbach L.A."/>
            <person name="Jung D.O."/>
            <person name="Madigan M.T."/>
        </authorList>
    </citation>
    <scope>NUCLEOTIDE SEQUENCE [LARGE SCALE GENOMIC DNA]</scope>
    <source>
        <strain evidence="3 4">2376</strain>
    </source>
</reference>
<keyword evidence="1" id="KW-0175">Coiled coil</keyword>